<protein>
    <submittedName>
        <fullName evidence="5">ATP-binding protein</fullName>
    </submittedName>
</protein>
<reference evidence="5" key="1">
    <citation type="journal article" date="2020" name="mSystems">
        <title>Genome- and Community-Level Interaction Insights into Carbon Utilization and Element Cycling Functions of Hydrothermarchaeota in Hydrothermal Sediment.</title>
        <authorList>
            <person name="Zhou Z."/>
            <person name="Liu Y."/>
            <person name="Xu W."/>
            <person name="Pan J."/>
            <person name="Luo Z.H."/>
            <person name="Li M."/>
        </authorList>
    </citation>
    <scope>NUCLEOTIDE SEQUENCE [LARGE SCALE GENOMIC DNA]</scope>
    <source>
        <strain evidence="5">SpSt-1217</strain>
    </source>
</reference>
<comment type="caution">
    <text evidence="5">The sequence shown here is derived from an EMBL/GenBank/DDBJ whole genome shotgun (WGS) entry which is preliminary data.</text>
</comment>
<evidence type="ECO:0000256" key="3">
    <source>
        <dbReference type="PROSITE-ProRule" id="PRU00492"/>
    </source>
</evidence>
<dbReference type="GO" id="GO:0009307">
    <property type="term" value="P:DNA restriction-modification system"/>
    <property type="evidence" value="ECO:0007669"/>
    <property type="project" value="InterPro"/>
</dbReference>
<dbReference type="SUPFAM" id="SSF52980">
    <property type="entry name" value="Restriction endonuclease-like"/>
    <property type="match status" value="1"/>
</dbReference>
<keyword evidence="1 3" id="KW-0547">Nucleotide-binding</keyword>
<dbReference type="AlphaFoldDB" id="A0A831LE17"/>
<dbReference type="GO" id="GO:0003677">
    <property type="term" value="F:DNA binding"/>
    <property type="evidence" value="ECO:0007669"/>
    <property type="project" value="InterPro"/>
</dbReference>
<evidence type="ECO:0000256" key="1">
    <source>
        <dbReference type="ARBA" id="ARBA00022741"/>
    </source>
</evidence>
<dbReference type="EMBL" id="DSDK01000865">
    <property type="protein sequence ID" value="HDR52989.1"/>
    <property type="molecule type" value="Genomic_DNA"/>
</dbReference>
<dbReference type="InterPro" id="IPR011335">
    <property type="entry name" value="Restrct_endonuc-II-like"/>
</dbReference>
<evidence type="ECO:0000313" key="5">
    <source>
        <dbReference type="EMBL" id="HDR52989.1"/>
    </source>
</evidence>
<dbReference type="InterPro" id="IPR005144">
    <property type="entry name" value="ATP-cone_dom"/>
</dbReference>
<dbReference type="Pfam" id="PF03477">
    <property type="entry name" value="ATP-cone"/>
    <property type="match status" value="1"/>
</dbReference>
<dbReference type="GO" id="GO:0005524">
    <property type="term" value="F:ATP binding"/>
    <property type="evidence" value="ECO:0007669"/>
    <property type="project" value="UniProtKB-UniRule"/>
</dbReference>
<sequence>MSNKSKSTILIRKASGEEEPFRMNKLKQSLRNAGAEEEVIEQVASDIESWITDGITTQKIYGRAFSLLRKKKKYAASRYKLKKAIMELGPTGYPFEHFIGKVLEVQGFKTEVGQVVNGKCVTHEVDVIATRNNEQYFVECKYGTSQGKVFNVQVPLYIRSRVNDIIEKCKEDEKYNGFNFYGWVVTNTRFSSDAIDYGTCSGLNLLSWDFPTNKGLKDIIDRDKIFPITVLHNLTKAQKQELMDNGIVICRQIREKPEVLEPFQFKSTKLNSLMKEIDDLS</sequence>
<evidence type="ECO:0000256" key="2">
    <source>
        <dbReference type="ARBA" id="ARBA00022840"/>
    </source>
</evidence>
<dbReference type="Gene3D" id="3.40.1350.10">
    <property type="match status" value="1"/>
</dbReference>
<name>A0A831LE17_9BACT</name>
<organism evidence="5">
    <name type="scientific">Mariniphaga anaerophila</name>
    <dbReference type="NCBI Taxonomy" id="1484053"/>
    <lineage>
        <taxon>Bacteria</taxon>
        <taxon>Pseudomonadati</taxon>
        <taxon>Bacteroidota</taxon>
        <taxon>Bacteroidia</taxon>
        <taxon>Marinilabiliales</taxon>
        <taxon>Prolixibacteraceae</taxon>
        <taxon>Mariniphaga</taxon>
    </lineage>
</organism>
<dbReference type="InterPro" id="IPR011856">
    <property type="entry name" value="tRNA_endonuc-like_dom_sf"/>
</dbReference>
<dbReference type="CDD" id="cd22308">
    <property type="entry name" value="Af1548-like"/>
    <property type="match status" value="1"/>
</dbReference>
<feature type="domain" description="ATP-cone" evidence="4">
    <location>
        <begin position="9"/>
        <end position="90"/>
    </location>
</feature>
<dbReference type="GO" id="GO:0004519">
    <property type="term" value="F:endonuclease activity"/>
    <property type="evidence" value="ECO:0007669"/>
    <property type="project" value="InterPro"/>
</dbReference>
<dbReference type="Proteomes" id="UP000886047">
    <property type="component" value="Unassembled WGS sequence"/>
</dbReference>
<dbReference type="Pfam" id="PF04471">
    <property type="entry name" value="Mrr_cat"/>
    <property type="match status" value="1"/>
</dbReference>
<proteinExistence type="predicted"/>
<keyword evidence="2 3" id="KW-0067">ATP-binding</keyword>
<gene>
    <name evidence="5" type="ORF">ENN90_15435</name>
</gene>
<evidence type="ECO:0000259" key="4">
    <source>
        <dbReference type="PROSITE" id="PS51161"/>
    </source>
</evidence>
<accession>A0A831LE17</accession>
<dbReference type="PROSITE" id="PS51161">
    <property type="entry name" value="ATP_CONE"/>
    <property type="match status" value="1"/>
</dbReference>
<dbReference type="InterPro" id="IPR007560">
    <property type="entry name" value="Restrct_endonuc_IV_Mrr"/>
</dbReference>